<dbReference type="InterPro" id="IPR015940">
    <property type="entry name" value="UBA"/>
</dbReference>
<dbReference type="Gene3D" id="1.10.8.10">
    <property type="entry name" value="DNA helicase RuvA subunit, C-terminal domain"/>
    <property type="match status" value="1"/>
</dbReference>
<dbReference type="InterPro" id="IPR017853">
    <property type="entry name" value="GH"/>
</dbReference>
<dbReference type="Pfam" id="PF00627">
    <property type="entry name" value="UBA"/>
    <property type="match status" value="1"/>
</dbReference>
<dbReference type="SUPFAM" id="SSF46934">
    <property type="entry name" value="UBA-like"/>
    <property type="match status" value="1"/>
</dbReference>
<dbReference type="GO" id="GO:0005576">
    <property type="term" value="C:extracellular region"/>
    <property type="evidence" value="ECO:0007669"/>
    <property type="project" value="TreeGrafter"/>
</dbReference>
<dbReference type="SMART" id="SM00165">
    <property type="entry name" value="UBA"/>
    <property type="match status" value="1"/>
</dbReference>
<dbReference type="InterPro" id="IPR001223">
    <property type="entry name" value="Glyco_hydro18_cat"/>
</dbReference>
<dbReference type="PANTHER" id="PTHR45708:SF60">
    <property type="entry name" value="III CHITINASE, PUTATIVE (AFU_ORTHOLOGUE AFUA_5G03850)-RELATED"/>
    <property type="match status" value="1"/>
</dbReference>
<dbReference type="Gene3D" id="3.20.20.80">
    <property type="entry name" value="Glycosidases"/>
    <property type="match status" value="1"/>
</dbReference>
<dbReference type="PROSITE" id="PS50030">
    <property type="entry name" value="UBA"/>
    <property type="match status" value="1"/>
</dbReference>
<dbReference type="PANTHER" id="PTHR45708">
    <property type="entry name" value="ENDOCHITINASE"/>
    <property type="match status" value="1"/>
</dbReference>
<dbReference type="AlphaFoldDB" id="A0A6A6AYN6"/>
<dbReference type="SUPFAM" id="SSF51445">
    <property type="entry name" value="(Trans)glycosidases"/>
    <property type="match status" value="1"/>
</dbReference>
<feature type="domain" description="GH18" evidence="3">
    <location>
        <begin position="15"/>
        <end position="339"/>
    </location>
</feature>
<proteinExistence type="predicted"/>
<dbReference type="Pfam" id="PF00704">
    <property type="entry name" value="Glyco_hydro_18"/>
    <property type="match status" value="1"/>
</dbReference>
<dbReference type="InterPro" id="IPR050542">
    <property type="entry name" value="Glycosyl_Hydrlase18_Chitinase"/>
</dbReference>
<sequence length="414" mass="44576">MPPISDSLLPTTTGPRLILYAQTHHQNGAPVSLLPLITNQTGLTHVIVAAIHLNEGPGNITLNDDPPEAPKYETLWSEVRLLQGAGIKVMGMLGGAAKGSYWRLQGSDNEFEAYYAPLRDMIRRHNLDGLDLDVEEEIALPTLLRLLMRLRADFGSDFITTLAPVATALLPNMQLPPTTYTPPLPVLPTDIPSPSAGIPLTVPHSLPHLSGFSHFALEAGHSSLVNWYNVQFYNGWGDASKTAFYDAILAAGWPPSKVVLGVLTNQGNGGSGYVAPRMLEDVVRVLRARKPDAFAGVMGWEYFNAAPHVGEADMADMEGTLTSQPWEWAQRLGRVVRTALPALPGHAEAGRGVERPSERASGAGPMPLPETQVPWPPEKVQQLVDLGFGRPRVVAALNATGGDVEVAAGLLFEE</sequence>
<dbReference type="Proteomes" id="UP000799438">
    <property type="component" value="Unassembled WGS sequence"/>
</dbReference>
<dbReference type="EMBL" id="ML995545">
    <property type="protein sequence ID" value="KAF2135887.1"/>
    <property type="molecule type" value="Genomic_DNA"/>
</dbReference>
<feature type="domain" description="UBA" evidence="2">
    <location>
        <begin position="374"/>
        <end position="414"/>
    </location>
</feature>
<feature type="region of interest" description="Disordered" evidence="1">
    <location>
        <begin position="346"/>
        <end position="376"/>
    </location>
</feature>
<dbReference type="OrthoDB" id="3012298at2759"/>
<dbReference type="GeneID" id="54303379"/>
<reference evidence="4" key="1">
    <citation type="journal article" date="2020" name="Stud. Mycol.">
        <title>101 Dothideomycetes genomes: a test case for predicting lifestyles and emergence of pathogens.</title>
        <authorList>
            <person name="Haridas S."/>
            <person name="Albert R."/>
            <person name="Binder M."/>
            <person name="Bloem J."/>
            <person name="Labutti K."/>
            <person name="Salamov A."/>
            <person name="Andreopoulos B."/>
            <person name="Baker S."/>
            <person name="Barry K."/>
            <person name="Bills G."/>
            <person name="Bluhm B."/>
            <person name="Cannon C."/>
            <person name="Castanera R."/>
            <person name="Culley D."/>
            <person name="Daum C."/>
            <person name="Ezra D."/>
            <person name="Gonzalez J."/>
            <person name="Henrissat B."/>
            <person name="Kuo A."/>
            <person name="Liang C."/>
            <person name="Lipzen A."/>
            <person name="Lutzoni F."/>
            <person name="Magnuson J."/>
            <person name="Mondo S."/>
            <person name="Nolan M."/>
            <person name="Ohm R."/>
            <person name="Pangilinan J."/>
            <person name="Park H.-J."/>
            <person name="Ramirez L."/>
            <person name="Alfaro M."/>
            <person name="Sun H."/>
            <person name="Tritt A."/>
            <person name="Yoshinaga Y."/>
            <person name="Zwiers L.-H."/>
            <person name="Turgeon B."/>
            <person name="Goodwin S."/>
            <person name="Spatafora J."/>
            <person name="Crous P."/>
            <person name="Grigoriev I."/>
        </authorList>
    </citation>
    <scope>NUCLEOTIDE SEQUENCE</scope>
    <source>
        <strain evidence="4">CBS 121167</strain>
    </source>
</reference>
<dbReference type="RefSeq" id="XP_033391605.1">
    <property type="nucleotide sequence ID" value="XM_033545873.1"/>
</dbReference>
<protein>
    <submittedName>
        <fullName evidence="4">Glycoside hydrolase family 18 protein</fullName>
    </submittedName>
</protein>
<dbReference type="InterPro" id="IPR009060">
    <property type="entry name" value="UBA-like_sf"/>
</dbReference>
<evidence type="ECO:0000259" key="3">
    <source>
        <dbReference type="PROSITE" id="PS51910"/>
    </source>
</evidence>
<organism evidence="4 5">
    <name type="scientific">Aplosporella prunicola CBS 121167</name>
    <dbReference type="NCBI Taxonomy" id="1176127"/>
    <lineage>
        <taxon>Eukaryota</taxon>
        <taxon>Fungi</taxon>
        <taxon>Dikarya</taxon>
        <taxon>Ascomycota</taxon>
        <taxon>Pezizomycotina</taxon>
        <taxon>Dothideomycetes</taxon>
        <taxon>Dothideomycetes incertae sedis</taxon>
        <taxon>Botryosphaeriales</taxon>
        <taxon>Aplosporellaceae</taxon>
        <taxon>Aplosporella</taxon>
    </lineage>
</organism>
<feature type="compositionally biased region" description="Basic and acidic residues" evidence="1">
    <location>
        <begin position="348"/>
        <end position="358"/>
    </location>
</feature>
<dbReference type="PROSITE" id="PS51910">
    <property type="entry name" value="GH18_2"/>
    <property type="match status" value="1"/>
</dbReference>
<keyword evidence="5" id="KW-1185">Reference proteome</keyword>
<keyword evidence="4" id="KW-0378">Hydrolase</keyword>
<evidence type="ECO:0000313" key="5">
    <source>
        <dbReference type="Proteomes" id="UP000799438"/>
    </source>
</evidence>
<evidence type="ECO:0000313" key="4">
    <source>
        <dbReference type="EMBL" id="KAF2135887.1"/>
    </source>
</evidence>
<accession>A0A6A6AYN6</accession>
<evidence type="ECO:0000259" key="2">
    <source>
        <dbReference type="PROSITE" id="PS50030"/>
    </source>
</evidence>
<dbReference type="CDD" id="cd14309">
    <property type="entry name" value="UBA_scDdi1_like"/>
    <property type="match status" value="1"/>
</dbReference>
<name>A0A6A6AYN6_9PEZI</name>
<dbReference type="GO" id="GO:0005975">
    <property type="term" value="P:carbohydrate metabolic process"/>
    <property type="evidence" value="ECO:0007669"/>
    <property type="project" value="InterPro"/>
</dbReference>
<dbReference type="GO" id="GO:0004568">
    <property type="term" value="F:chitinase activity"/>
    <property type="evidence" value="ECO:0007669"/>
    <property type="project" value="TreeGrafter"/>
</dbReference>
<evidence type="ECO:0000256" key="1">
    <source>
        <dbReference type="SAM" id="MobiDB-lite"/>
    </source>
</evidence>
<gene>
    <name evidence="4" type="ORF">K452DRAFT_354187</name>
</gene>